<accession>A0A2S0VSE0</accession>
<dbReference type="InterPro" id="IPR036061">
    <property type="entry name" value="CheW-like_dom_sf"/>
</dbReference>
<keyword evidence="3" id="KW-1185">Reference proteome</keyword>
<dbReference type="EMBL" id="CP026604">
    <property type="protein sequence ID" value="AWB67136.1"/>
    <property type="molecule type" value="Genomic_DNA"/>
</dbReference>
<dbReference type="Gene3D" id="1.20.120.30">
    <property type="entry name" value="Aspartate receptor, ligand-binding domain"/>
    <property type="match status" value="1"/>
</dbReference>
<protein>
    <submittedName>
        <fullName evidence="2">Chemotaxis protein</fullName>
    </submittedName>
</protein>
<evidence type="ECO:0000313" key="3">
    <source>
        <dbReference type="Proteomes" id="UP000244441"/>
    </source>
</evidence>
<dbReference type="RefSeq" id="WP_108603185.1">
    <property type="nucleotide sequence ID" value="NZ_CP026604.1"/>
</dbReference>
<sequence length="263" mass="29774">MEVVNFRVGNRIVAFNILNILLTEKFDNDQTSVPSEDASFLGIKDFMGVPTPIYDLGIAMNKKSTQNLNQELNDLLHARENDHIEWLNSLEAAIKNDSPFTKATDPHQCEFGKWYDSFKTTNQDLQEVLKKFDEPHKRIHALANDLLSLNKDGDKDQALKILHTERTTTLATLRRLFETAREQVNGSYKPVTVFTTIDGRKPSLGFVIDNVEDSLHVEDDEIRVLNDLEVHVGAIDPRVKKMITGLITTSGKNSLLLEPEAFL</sequence>
<dbReference type="InterPro" id="IPR025991">
    <property type="entry name" value="Chemoreceptor_zinc-bind_dom"/>
</dbReference>
<dbReference type="OrthoDB" id="9181673at2"/>
<proteinExistence type="predicted"/>
<gene>
    <name evidence="2" type="ORF">C2869_12135</name>
</gene>
<reference evidence="2 3" key="1">
    <citation type="submission" date="2018-01" db="EMBL/GenBank/DDBJ databases">
        <title>Genome sequence of a Cantenovulum-like bacteria.</title>
        <authorList>
            <person name="Tan W.R."/>
            <person name="Lau N.-S."/>
            <person name="Go F."/>
            <person name="Amirul A.-A.A."/>
        </authorList>
    </citation>
    <scope>NUCLEOTIDE SEQUENCE [LARGE SCALE GENOMIC DNA]</scope>
    <source>
        <strain evidence="2 3">CCB-QB4</strain>
    </source>
</reference>
<dbReference type="SUPFAM" id="SSF50341">
    <property type="entry name" value="CheW-like"/>
    <property type="match status" value="1"/>
</dbReference>
<dbReference type="Proteomes" id="UP000244441">
    <property type="component" value="Chromosome"/>
</dbReference>
<organism evidence="2 3">
    <name type="scientific">Saccharobesus litoralis</name>
    <dbReference type="NCBI Taxonomy" id="2172099"/>
    <lineage>
        <taxon>Bacteria</taxon>
        <taxon>Pseudomonadati</taxon>
        <taxon>Pseudomonadota</taxon>
        <taxon>Gammaproteobacteria</taxon>
        <taxon>Alteromonadales</taxon>
        <taxon>Alteromonadaceae</taxon>
        <taxon>Saccharobesus</taxon>
    </lineage>
</organism>
<feature type="domain" description="Chemoreceptor zinc-binding" evidence="1">
    <location>
        <begin position="83"/>
        <end position="146"/>
    </location>
</feature>
<evidence type="ECO:0000259" key="1">
    <source>
        <dbReference type="Pfam" id="PF13682"/>
    </source>
</evidence>
<dbReference type="KEGG" id="cate:C2869_12135"/>
<evidence type="ECO:0000313" key="2">
    <source>
        <dbReference type="EMBL" id="AWB67136.1"/>
    </source>
</evidence>
<dbReference type="GO" id="GO:0006935">
    <property type="term" value="P:chemotaxis"/>
    <property type="evidence" value="ECO:0007669"/>
    <property type="project" value="InterPro"/>
</dbReference>
<dbReference type="GO" id="GO:0007165">
    <property type="term" value="P:signal transduction"/>
    <property type="evidence" value="ECO:0007669"/>
    <property type="project" value="InterPro"/>
</dbReference>
<dbReference type="AlphaFoldDB" id="A0A2S0VSE0"/>
<dbReference type="Pfam" id="PF13682">
    <property type="entry name" value="CZB"/>
    <property type="match status" value="1"/>
</dbReference>
<name>A0A2S0VSE0_9ALTE</name>